<accession>A0ABW4M474</accession>
<name>A0ABW4M474_9HYPH</name>
<evidence type="ECO:0000313" key="2">
    <source>
        <dbReference type="Proteomes" id="UP001597322"/>
    </source>
</evidence>
<protein>
    <submittedName>
        <fullName evidence="1">DUF1636 family protein</fullName>
    </submittedName>
</protein>
<dbReference type="InterPro" id="IPR012863">
    <property type="entry name" value="DUF1636"/>
</dbReference>
<dbReference type="RefSeq" id="WP_377401543.1">
    <property type="nucleotide sequence ID" value="NZ_JBHUEQ010000023.1"/>
</dbReference>
<dbReference type="Proteomes" id="UP001597322">
    <property type="component" value="Unassembled WGS sequence"/>
</dbReference>
<sequence length="137" mass="14565">MDFQSQCQSDEPVAAQPRVIIHVCETCRSGTEASDGPRDGARLADQTASLAQAGIAVVPVACLANCKRALSACIQRVDGWSYVFGELGLDASPDLIEGARLLASSADGLMPWKGRPDCLKRGMIARIPPIPTQFPKI</sequence>
<dbReference type="EMBL" id="JBHUEQ010000023">
    <property type="protein sequence ID" value="MFD1746258.1"/>
    <property type="molecule type" value="Genomic_DNA"/>
</dbReference>
<dbReference type="Pfam" id="PF07845">
    <property type="entry name" value="DUF1636"/>
    <property type="match status" value="1"/>
</dbReference>
<keyword evidence="2" id="KW-1185">Reference proteome</keyword>
<organism evidence="1 2">
    <name type="scientific">Rhizobium helianthi</name>
    <dbReference type="NCBI Taxonomy" id="1132695"/>
    <lineage>
        <taxon>Bacteria</taxon>
        <taxon>Pseudomonadati</taxon>
        <taxon>Pseudomonadota</taxon>
        <taxon>Alphaproteobacteria</taxon>
        <taxon>Hyphomicrobiales</taxon>
        <taxon>Rhizobiaceae</taxon>
        <taxon>Rhizobium/Agrobacterium group</taxon>
        <taxon>Rhizobium</taxon>
    </lineage>
</organism>
<evidence type="ECO:0000313" key="1">
    <source>
        <dbReference type="EMBL" id="MFD1746258.1"/>
    </source>
</evidence>
<comment type="caution">
    <text evidence="1">The sequence shown here is derived from an EMBL/GenBank/DDBJ whole genome shotgun (WGS) entry which is preliminary data.</text>
</comment>
<reference evidence="2" key="1">
    <citation type="journal article" date="2019" name="Int. J. Syst. Evol. Microbiol.">
        <title>The Global Catalogue of Microorganisms (GCM) 10K type strain sequencing project: providing services to taxonomists for standard genome sequencing and annotation.</title>
        <authorList>
            <consortium name="The Broad Institute Genomics Platform"/>
            <consortium name="The Broad Institute Genome Sequencing Center for Infectious Disease"/>
            <person name="Wu L."/>
            <person name="Ma J."/>
        </authorList>
    </citation>
    <scope>NUCLEOTIDE SEQUENCE [LARGE SCALE GENOMIC DNA]</scope>
    <source>
        <strain evidence="2">CG52</strain>
    </source>
</reference>
<proteinExistence type="predicted"/>
<gene>
    <name evidence="1" type="ORF">ACFSE1_12360</name>
</gene>